<organism evidence="7 8">
    <name type="scientific">Tigheibacillus halophilus</name>
    <dbReference type="NCBI Taxonomy" id="361280"/>
    <lineage>
        <taxon>Bacteria</taxon>
        <taxon>Bacillati</taxon>
        <taxon>Bacillota</taxon>
        <taxon>Bacilli</taxon>
        <taxon>Bacillales</taxon>
        <taxon>Bacillaceae</taxon>
        <taxon>Tigheibacillus</taxon>
    </lineage>
</organism>
<dbReference type="InterPro" id="IPR002781">
    <property type="entry name" value="TM_pro_TauE-like"/>
</dbReference>
<evidence type="ECO:0000313" key="8">
    <source>
        <dbReference type="Proteomes" id="UP001281447"/>
    </source>
</evidence>
<comment type="caution">
    <text evidence="7">The sequence shown here is derived from an EMBL/GenBank/DDBJ whole genome shotgun (WGS) entry which is preliminary data.</text>
</comment>
<feature type="transmembrane region" description="Helical" evidence="6">
    <location>
        <begin position="35"/>
        <end position="58"/>
    </location>
</feature>
<proteinExistence type="inferred from homology"/>
<dbReference type="EMBL" id="JAWDIP010000003">
    <property type="protein sequence ID" value="MDY0394639.1"/>
    <property type="molecule type" value="Genomic_DNA"/>
</dbReference>
<sequence>MVMLLGFIIAAICALTGAGGPILLVPVLVSLGIQIRVAVGVSLLNSVVIALPSISGYFAHATAEITPMLIITSLLGIMIGIVTGARLANKVPVHHLKLTVAMITILSSIYMLATLHTG</sequence>
<dbReference type="Proteomes" id="UP001281447">
    <property type="component" value="Unassembled WGS sequence"/>
</dbReference>
<dbReference type="PANTHER" id="PTHR43701">
    <property type="entry name" value="MEMBRANE TRANSPORTER PROTEIN MJ0441-RELATED"/>
    <property type="match status" value="1"/>
</dbReference>
<comment type="subcellular location">
    <subcellularLocation>
        <location evidence="6">Cell membrane</location>
        <topology evidence="6">Multi-pass membrane protein</topology>
    </subcellularLocation>
    <subcellularLocation>
        <location evidence="1">Membrane</location>
        <topology evidence="1">Multi-pass membrane protein</topology>
    </subcellularLocation>
</comment>
<evidence type="ECO:0000256" key="3">
    <source>
        <dbReference type="ARBA" id="ARBA00022692"/>
    </source>
</evidence>
<evidence type="ECO:0000313" key="7">
    <source>
        <dbReference type="EMBL" id="MDY0394639.1"/>
    </source>
</evidence>
<keyword evidence="8" id="KW-1185">Reference proteome</keyword>
<dbReference type="Pfam" id="PF01925">
    <property type="entry name" value="TauE"/>
    <property type="match status" value="1"/>
</dbReference>
<evidence type="ECO:0000256" key="4">
    <source>
        <dbReference type="ARBA" id="ARBA00022989"/>
    </source>
</evidence>
<evidence type="ECO:0000256" key="6">
    <source>
        <dbReference type="RuleBase" id="RU363041"/>
    </source>
</evidence>
<keyword evidence="5 6" id="KW-0472">Membrane</keyword>
<comment type="similarity">
    <text evidence="2 6">Belongs to the 4-toluene sulfonate uptake permease (TSUP) (TC 2.A.102) family.</text>
</comment>
<gene>
    <name evidence="7" type="ORF">RWE15_09475</name>
</gene>
<keyword evidence="6" id="KW-1003">Cell membrane</keyword>
<evidence type="ECO:0000256" key="5">
    <source>
        <dbReference type="ARBA" id="ARBA00023136"/>
    </source>
</evidence>
<feature type="transmembrane region" description="Helical" evidence="6">
    <location>
        <begin position="94"/>
        <end position="113"/>
    </location>
</feature>
<name>A0ABU5C5Y6_9BACI</name>
<keyword evidence="3 6" id="KW-0812">Transmembrane</keyword>
<evidence type="ECO:0000256" key="2">
    <source>
        <dbReference type="ARBA" id="ARBA00009142"/>
    </source>
</evidence>
<keyword evidence="4 6" id="KW-1133">Transmembrane helix</keyword>
<dbReference type="PANTHER" id="PTHR43701:SF2">
    <property type="entry name" value="MEMBRANE TRANSPORTER PROTEIN YJNA-RELATED"/>
    <property type="match status" value="1"/>
</dbReference>
<reference evidence="7 8" key="1">
    <citation type="submission" date="2023-10" db="EMBL/GenBank/DDBJ databases">
        <title>Virgibacillus halophilus 5B73C genome.</title>
        <authorList>
            <person name="Miliotis G."/>
            <person name="Sengupta P."/>
            <person name="Hameed A."/>
            <person name="Chuvochina M."/>
            <person name="Mcdonagh F."/>
            <person name="Simpson A.C."/>
            <person name="Singh N.K."/>
            <person name="Rekha P.D."/>
            <person name="Raman K."/>
            <person name="Hugenholtz P."/>
            <person name="Venkateswaran K."/>
        </authorList>
    </citation>
    <scope>NUCLEOTIDE SEQUENCE [LARGE SCALE GENOMIC DNA]</scope>
    <source>
        <strain evidence="7 8">5B73C</strain>
    </source>
</reference>
<feature type="transmembrane region" description="Helical" evidence="6">
    <location>
        <begin position="65"/>
        <end position="88"/>
    </location>
</feature>
<accession>A0ABU5C5Y6</accession>
<dbReference type="InterPro" id="IPR051598">
    <property type="entry name" value="TSUP/Inactive_protease-like"/>
</dbReference>
<evidence type="ECO:0000256" key="1">
    <source>
        <dbReference type="ARBA" id="ARBA00004141"/>
    </source>
</evidence>
<protein>
    <recommendedName>
        <fullName evidence="6">Probable membrane transporter protein</fullName>
    </recommendedName>
</protein>